<keyword evidence="3" id="KW-0028">Amino-acid biosynthesis</keyword>
<dbReference type="PROSITE" id="PS51671">
    <property type="entry name" value="ACT"/>
    <property type="match status" value="1"/>
</dbReference>
<evidence type="ECO:0000313" key="10">
    <source>
        <dbReference type="EMBL" id="HIU38965.1"/>
    </source>
</evidence>
<dbReference type="SUPFAM" id="SSF55021">
    <property type="entry name" value="ACT-like"/>
    <property type="match status" value="1"/>
</dbReference>
<accession>A0A9D1LGR7</accession>
<comment type="caution">
    <text evidence="10">The sequence shown here is derived from an EMBL/GenBank/DDBJ whole genome shotgun (WGS) entry which is preliminary data.</text>
</comment>
<keyword evidence="6" id="KW-0456">Lyase</keyword>
<proteinExistence type="predicted"/>
<evidence type="ECO:0000259" key="8">
    <source>
        <dbReference type="PROSITE" id="PS51171"/>
    </source>
</evidence>
<evidence type="ECO:0000256" key="7">
    <source>
        <dbReference type="ARBA" id="ARBA00047848"/>
    </source>
</evidence>
<dbReference type="InterPro" id="IPR002912">
    <property type="entry name" value="ACT_dom"/>
</dbReference>
<dbReference type="CDD" id="cd13631">
    <property type="entry name" value="PBP2_Ct-PDT_like"/>
    <property type="match status" value="1"/>
</dbReference>
<keyword evidence="5" id="KW-0584">Phenylalanine biosynthesis</keyword>
<dbReference type="Pfam" id="PF00800">
    <property type="entry name" value="PDT"/>
    <property type="match status" value="1"/>
</dbReference>
<dbReference type="PANTHER" id="PTHR21022">
    <property type="entry name" value="PREPHENATE DEHYDRATASE P PROTEIN"/>
    <property type="match status" value="1"/>
</dbReference>
<reference evidence="10" key="1">
    <citation type="submission" date="2020-10" db="EMBL/GenBank/DDBJ databases">
        <authorList>
            <person name="Gilroy R."/>
        </authorList>
    </citation>
    <scope>NUCLEOTIDE SEQUENCE</scope>
    <source>
        <strain evidence="10">17073</strain>
    </source>
</reference>
<dbReference type="AlphaFoldDB" id="A0A9D1LGR7"/>
<evidence type="ECO:0000313" key="11">
    <source>
        <dbReference type="Proteomes" id="UP000824076"/>
    </source>
</evidence>
<comment type="catalytic activity">
    <reaction evidence="7">
        <text>prephenate + H(+) = 3-phenylpyruvate + CO2 + H2O</text>
        <dbReference type="Rhea" id="RHEA:21648"/>
        <dbReference type="ChEBI" id="CHEBI:15377"/>
        <dbReference type="ChEBI" id="CHEBI:15378"/>
        <dbReference type="ChEBI" id="CHEBI:16526"/>
        <dbReference type="ChEBI" id="CHEBI:18005"/>
        <dbReference type="ChEBI" id="CHEBI:29934"/>
        <dbReference type="EC" id="4.2.1.51"/>
    </reaction>
</comment>
<protein>
    <recommendedName>
        <fullName evidence="2">prephenate dehydratase</fullName>
        <ecNumber evidence="2">4.2.1.51</ecNumber>
    </recommendedName>
</protein>
<dbReference type="SUPFAM" id="SSF53850">
    <property type="entry name" value="Periplasmic binding protein-like II"/>
    <property type="match status" value="1"/>
</dbReference>
<evidence type="ECO:0000256" key="5">
    <source>
        <dbReference type="ARBA" id="ARBA00023222"/>
    </source>
</evidence>
<dbReference type="EC" id="4.2.1.51" evidence="2"/>
<dbReference type="GO" id="GO:0009094">
    <property type="term" value="P:L-phenylalanine biosynthetic process"/>
    <property type="evidence" value="ECO:0007669"/>
    <property type="project" value="UniProtKB-KW"/>
</dbReference>
<dbReference type="InterPro" id="IPR045865">
    <property type="entry name" value="ACT-like_dom_sf"/>
</dbReference>
<dbReference type="CDD" id="cd04905">
    <property type="entry name" value="ACT_CM-PDT"/>
    <property type="match status" value="1"/>
</dbReference>
<dbReference type="Proteomes" id="UP000824076">
    <property type="component" value="Unassembled WGS sequence"/>
</dbReference>
<feature type="domain" description="Prephenate dehydratase" evidence="8">
    <location>
        <begin position="4"/>
        <end position="182"/>
    </location>
</feature>
<evidence type="ECO:0000256" key="2">
    <source>
        <dbReference type="ARBA" id="ARBA00013147"/>
    </source>
</evidence>
<sequence length="278" mass="31248">MKRKVTIQGVSGCYHDAAARAYFANDEVDTVACETFDDMFDRLKGDASLIGIMAIENTIAGSLLQNHELLRQSNLTVVGEYKMRISHVLCALPGQSIDNLTEVNSHPMALMQCGQYLHKHPNLKIVEKTDTAGSAREIAENHLLGHAAVCGKYAAELYGLHVLEEGIETNKRNFTRFLILADPVMAKELTAGQTIDKASLVFTLPHTQGSLAKILTIFSFYDINLSKIQSIPIIGREWEYRFFINLTFDDYVRYRQSIEAVRPLISDFKILGEYAHYE</sequence>
<dbReference type="GO" id="GO:0004664">
    <property type="term" value="F:prephenate dehydratase activity"/>
    <property type="evidence" value="ECO:0007669"/>
    <property type="project" value="UniProtKB-EC"/>
</dbReference>
<comment type="pathway">
    <text evidence="1">Amino-acid biosynthesis; L-phenylalanine biosynthesis; phenylpyruvate from prephenate: step 1/1.</text>
</comment>
<dbReference type="InterPro" id="IPR001086">
    <property type="entry name" value="Preph_deHydtase"/>
</dbReference>
<organism evidence="10 11">
    <name type="scientific">Candidatus Limisoma intestinavium</name>
    <dbReference type="NCBI Taxonomy" id="2840856"/>
    <lineage>
        <taxon>Bacteria</taxon>
        <taxon>Pseudomonadati</taxon>
        <taxon>Bacteroidota</taxon>
        <taxon>Bacteroidia</taxon>
        <taxon>Bacteroidales</taxon>
        <taxon>Candidatus Limisoma</taxon>
    </lineage>
</organism>
<evidence type="ECO:0000256" key="6">
    <source>
        <dbReference type="ARBA" id="ARBA00023239"/>
    </source>
</evidence>
<dbReference type="PANTHER" id="PTHR21022:SF19">
    <property type="entry name" value="PREPHENATE DEHYDRATASE-RELATED"/>
    <property type="match status" value="1"/>
</dbReference>
<dbReference type="Gene3D" id="3.40.190.10">
    <property type="entry name" value="Periplasmic binding protein-like II"/>
    <property type="match status" value="2"/>
</dbReference>
<dbReference type="Gene3D" id="3.30.70.260">
    <property type="match status" value="1"/>
</dbReference>
<reference evidence="10" key="2">
    <citation type="journal article" date="2021" name="PeerJ">
        <title>Extensive microbial diversity within the chicken gut microbiome revealed by metagenomics and culture.</title>
        <authorList>
            <person name="Gilroy R."/>
            <person name="Ravi A."/>
            <person name="Getino M."/>
            <person name="Pursley I."/>
            <person name="Horton D.L."/>
            <person name="Alikhan N.F."/>
            <person name="Baker D."/>
            <person name="Gharbi K."/>
            <person name="Hall N."/>
            <person name="Watson M."/>
            <person name="Adriaenssens E.M."/>
            <person name="Foster-Nyarko E."/>
            <person name="Jarju S."/>
            <person name="Secka A."/>
            <person name="Antonio M."/>
            <person name="Oren A."/>
            <person name="Chaudhuri R.R."/>
            <person name="La Ragione R."/>
            <person name="Hildebrand F."/>
            <person name="Pallen M.J."/>
        </authorList>
    </citation>
    <scope>NUCLEOTIDE SEQUENCE</scope>
    <source>
        <strain evidence="10">17073</strain>
    </source>
</reference>
<evidence type="ECO:0000259" key="9">
    <source>
        <dbReference type="PROSITE" id="PS51671"/>
    </source>
</evidence>
<evidence type="ECO:0000256" key="3">
    <source>
        <dbReference type="ARBA" id="ARBA00022605"/>
    </source>
</evidence>
<dbReference type="GO" id="GO:0005737">
    <property type="term" value="C:cytoplasm"/>
    <property type="evidence" value="ECO:0007669"/>
    <property type="project" value="TreeGrafter"/>
</dbReference>
<keyword evidence="4" id="KW-0057">Aromatic amino acid biosynthesis</keyword>
<dbReference type="EMBL" id="DVMS01000137">
    <property type="protein sequence ID" value="HIU38965.1"/>
    <property type="molecule type" value="Genomic_DNA"/>
</dbReference>
<evidence type="ECO:0000256" key="4">
    <source>
        <dbReference type="ARBA" id="ARBA00023141"/>
    </source>
</evidence>
<dbReference type="PROSITE" id="PS51171">
    <property type="entry name" value="PREPHENATE_DEHYDR_3"/>
    <property type="match status" value="1"/>
</dbReference>
<feature type="domain" description="ACT" evidence="9">
    <location>
        <begin position="199"/>
        <end position="275"/>
    </location>
</feature>
<gene>
    <name evidence="10" type="ORF">IAD18_04795</name>
</gene>
<name>A0A9D1LGR7_9BACT</name>
<evidence type="ECO:0000256" key="1">
    <source>
        <dbReference type="ARBA" id="ARBA00004741"/>
    </source>
</evidence>